<dbReference type="SUPFAM" id="SSF53474">
    <property type="entry name" value="alpha/beta-Hydrolases"/>
    <property type="match status" value="1"/>
</dbReference>
<feature type="domain" description="EDS1 EP" evidence="8">
    <location>
        <begin position="484"/>
        <end position="656"/>
    </location>
</feature>
<dbReference type="EC" id="3.1.1.1" evidence="9"/>
<keyword evidence="10" id="KW-1185">Reference proteome</keyword>
<sequence length="664" mass="76248">MTHSTYNLLTKLCFIFRKRAMEVERDSMKLTLTNEHIKAACILSMNAHNHSQDYVTNTKKHGGASSSSTTKDVLIIAFKGSMEVNGFYQDDHFGETNVDCNMFPSLQRIAEGQLAKVNGSFLQKFKDLLNNSGFKTKLEKAVKKNKKILFTGHSSGGAIASLATLWMLDEYTRKQNIRFPIGCVTFGSPLIGDGTLTHAVRREKWAGHFTHFVIEHDIVPRMMLAPKTSVKEHLPNVLKQFQEKVNPVTTQKPNKIPKIFNKSTPVKTIDHDQLVNGKQAEAFFEHVLINASTVASHDAFDLMEPTNSLKDKLSADFVKVSPYRPFGFYVFCTQGEDLAPSTPRQQLVVENPNAVLQLLFYFMQLPNEDQDLAQFALQSLTENFGYEKELNKNGLQLEKTVDIKQLNKHLLTSNGDTDDLVPTRNKALLDLTASAKWCLLAVEEAEKRKEKNMNEIKKSMREYISNEREPTTKIIEDMLDEIVVYGKKHRGGNIDHYEAFKLQKDHDDFKANVNRLEQAKIWDVIVEMVRRKDLPDDFEVWGELVDLGTRFRRVYEPLDIANYYRHSKGEDTGSRYMEGRPKRYKFTQRWYEHANVTAFELVSESNFVAEVEELMKPKKKSEEVNEGFKNIITKVEKWKSDEKIAYEDVFWGESVLSKLQEKLA</sequence>
<dbReference type="InterPro" id="IPR002921">
    <property type="entry name" value="Fungal_lipase-type"/>
</dbReference>
<comment type="subcellular location">
    <subcellularLocation>
        <location evidence="2">Cytoplasm</location>
    </subcellularLocation>
    <subcellularLocation>
        <location evidence="1">Nucleus</location>
    </subcellularLocation>
</comment>
<dbReference type="EMBL" id="MNCJ02000320">
    <property type="protein sequence ID" value="KAF5807155.1"/>
    <property type="molecule type" value="Genomic_DNA"/>
</dbReference>
<dbReference type="CDD" id="cd00519">
    <property type="entry name" value="Lipase_3"/>
    <property type="match status" value="1"/>
</dbReference>
<keyword evidence="6" id="KW-0539">Nucleus</keyword>
<accession>A0A9K3NPH7</accession>
<comment type="caution">
    <text evidence="9">The sequence shown here is derived from an EMBL/GenBank/DDBJ whole genome shotgun (WGS) entry which is preliminary data.</text>
</comment>
<dbReference type="PANTHER" id="PTHR47090:SF4">
    <property type="entry name" value="FUNGAL LIPASE-LIKE DOMAIN, ALPHA_BETA HYDROLASE"/>
    <property type="match status" value="1"/>
</dbReference>
<keyword evidence="3" id="KW-0963">Cytoplasm</keyword>
<dbReference type="GO" id="GO:0106435">
    <property type="term" value="F:carboxylesterase activity"/>
    <property type="evidence" value="ECO:0007669"/>
    <property type="project" value="UniProtKB-EC"/>
</dbReference>
<dbReference type="Pfam" id="PF18117">
    <property type="entry name" value="EDS1_EP"/>
    <property type="match status" value="1"/>
</dbReference>
<evidence type="ECO:0000259" key="7">
    <source>
        <dbReference type="Pfam" id="PF01764"/>
    </source>
</evidence>
<dbReference type="GO" id="GO:0005737">
    <property type="term" value="C:cytoplasm"/>
    <property type="evidence" value="ECO:0007669"/>
    <property type="project" value="UniProtKB-SubCell"/>
</dbReference>
<evidence type="ECO:0000313" key="10">
    <source>
        <dbReference type="Proteomes" id="UP000215914"/>
    </source>
</evidence>
<organism evidence="9 10">
    <name type="scientific">Helianthus annuus</name>
    <name type="common">Common sunflower</name>
    <dbReference type="NCBI Taxonomy" id="4232"/>
    <lineage>
        <taxon>Eukaryota</taxon>
        <taxon>Viridiplantae</taxon>
        <taxon>Streptophyta</taxon>
        <taxon>Embryophyta</taxon>
        <taxon>Tracheophyta</taxon>
        <taxon>Spermatophyta</taxon>
        <taxon>Magnoliopsida</taxon>
        <taxon>eudicotyledons</taxon>
        <taxon>Gunneridae</taxon>
        <taxon>Pentapetalae</taxon>
        <taxon>asterids</taxon>
        <taxon>campanulids</taxon>
        <taxon>Asterales</taxon>
        <taxon>Asteraceae</taxon>
        <taxon>Asteroideae</taxon>
        <taxon>Heliantheae alliance</taxon>
        <taxon>Heliantheae</taxon>
        <taxon>Helianthus</taxon>
    </lineage>
</organism>
<dbReference type="GO" id="GO:0009862">
    <property type="term" value="P:systemic acquired resistance, salicylic acid mediated signaling pathway"/>
    <property type="evidence" value="ECO:0000318"/>
    <property type="project" value="GO_Central"/>
</dbReference>
<dbReference type="OrthoDB" id="426718at2759"/>
<evidence type="ECO:0000256" key="3">
    <source>
        <dbReference type="ARBA" id="ARBA00022490"/>
    </source>
</evidence>
<dbReference type="Pfam" id="PF01764">
    <property type="entry name" value="Lipase_3"/>
    <property type="match status" value="1"/>
</dbReference>
<reference evidence="9" key="2">
    <citation type="submission" date="2020-06" db="EMBL/GenBank/DDBJ databases">
        <title>Helianthus annuus Genome sequencing and assembly Release 2.</title>
        <authorList>
            <person name="Gouzy J."/>
            <person name="Langlade N."/>
            <person name="Munos S."/>
        </authorList>
    </citation>
    <scope>NUCLEOTIDE SEQUENCE</scope>
    <source>
        <tissue evidence="9">Leaves</tissue>
    </source>
</reference>
<proteinExistence type="predicted"/>
<dbReference type="AlphaFoldDB" id="A0A9K3NPH7"/>
<evidence type="ECO:0000256" key="4">
    <source>
        <dbReference type="ARBA" id="ARBA00022801"/>
    </source>
</evidence>
<evidence type="ECO:0000256" key="2">
    <source>
        <dbReference type="ARBA" id="ARBA00004496"/>
    </source>
</evidence>
<dbReference type="Gene3D" id="3.40.50.1820">
    <property type="entry name" value="alpha/beta hydrolase"/>
    <property type="match status" value="1"/>
</dbReference>
<keyword evidence="4 9" id="KW-0378">Hydrolase</keyword>
<dbReference type="InterPro" id="IPR044214">
    <property type="entry name" value="EDS1-like"/>
</dbReference>
<dbReference type="Proteomes" id="UP000215914">
    <property type="component" value="Unassembled WGS sequence"/>
</dbReference>
<evidence type="ECO:0000259" key="8">
    <source>
        <dbReference type="Pfam" id="PF18117"/>
    </source>
</evidence>
<feature type="domain" description="Fungal lipase-type" evidence="7">
    <location>
        <begin position="77"/>
        <end position="224"/>
    </location>
</feature>
<dbReference type="Gramene" id="mRNA:HanXRQr2_Chr05g0230381">
    <property type="protein sequence ID" value="mRNA:HanXRQr2_Chr05g0230381"/>
    <property type="gene ID" value="HanXRQr2_Chr05g0230381"/>
</dbReference>
<keyword evidence="5" id="KW-0611">Plant defense</keyword>
<name>A0A9K3NPH7_HELAN</name>
<dbReference type="InterPro" id="IPR041266">
    <property type="entry name" value="EDS1_EP"/>
</dbReference>
<dbReference type="PANTHER" id="PTHR47090">
    <property type="entry name" value="PROTEIN EDS1-RELATED"/>
    <property type="match status" value="1"/>
</dbReference>
<dbReference type="GO" id="GO:0006629">
    <property type="term" value="P:lipid metabolic process"/>
    <property type="evidence" value="ECO:0007669"/>
    <property type="project" value="InterPro"/>
</dbReference>
<dbReference type="InterPro" id="IPR029058">
    <property type="entry name" value="AB_hydrolase_fold"/>
</dbReference>
<gene>
    <name evidence="9" type="ORF">HanXRQr2_Chr05g0230381</name>
</gene>
<evidence type="ECO:0000256" key="6">
    <source>
        <dbReference type="ARBA" id="ARBA00023242"/>
    </source>
</evidence>
<evidence type="ECO:0000256" key="5">
    <source>
        <dbReference type="ARBA" id="ARBA00022821"/>
    </source>
</evidence>
<evidence type="ECO:0000313" key="9">
    <source>
        <dbReference type="EMBL" id="KAF5807155.1"/>
    </source>
</evidence>
<dbReference type="GO" id="GO:0005634">
    <property type="term" value="C:nucleus"/>
    <property type="evidence" value="ECO:0007669"/>
    <property type="project" value="UniProtKB-SubCell"/>
</dbReference>
<reference evidence="9" key="1">
    <citation type="journal article" date="2017" name="Nature">
        <title>The sunflower genome provides insights into oil metabolism, flowering and Asterid evolution.</title>
        <authorList>
            <person name="Badouin H."/>
            <person name="Gouzy J."/>
            <person name="Grassa C.J."/>
            <person name="Murat F."/>
            <person name="Staton S.E."/>
            <person name="Cottret L."/>
            <person name="Lelandais-Briere C."/>
            <person name="Owens G.L."/>
            <person name="Carrere S."/>
            <person name="Mayjonade B."/>
            <person name="Legrand L."/>
            <person name="Gill N."/>
            <person name="Kane N.C."/>
            <person name="Bowers J.E."/>
            <person name="Hubner S."/>
            <person name="Bellec A."/>
            <person name="Berard A."/>
            <person name="Berges H."/>
            <person name="Blanchet N."/>
            <person name="Boniface M.C."/>
            <person name="Brunel D."/>
            <person name="Catrice O."/>
            <person name="Chaidir N."/>
            <person name="Claudel C."/>
            <person name="Donnadieu C."/>
            <person name="Faraut T."/>
            <person name="Fievet G."/>
            <person name="Helmstetter N."/>
            <person name="King M."/>
            <person name="Knapp S.J."/>
            <person name="Lai Z."/>
            <person name="Le Paslier M.C."/>
            <person name="Lippi Y."/>
            <person name="Lorenzon L."/>
            <person name="Mandel J.R."/>
            <person name="Marage G."/>
            <person name="Marchand G."/>
            <person name="Marquand E."/>
            <person name="Bret-Mestries E."/>
            <person name="Morien E."/>
            <person name="Nambeesan S."/>
            <person name="Nguyen T."/>
            <person name="Pegot-Espagnet P."/>
            <person name="Pouilly N."/>
            <person name="Raftis F."/>
            <person name="Sallet E."/>
            <person name="Schiex T."/>
            <person name="Thomas J."/>
            <person name="Vandecasteele C."/>
            <person name="Vares D."/>
            <person name="Vear F."/>
            <person name="Vautrin S."/>
            <person name="Crespi M."/>
            <person name="Mangin B."/>
            <person name="Burke J.M."/>
            <person name="Salse J."/>
            <person name="Munos S."/>
            <person name="Vincourt P."/>
            <person name="Rieseberg L.H."/>
            <person name="Langlade N.B."/>
        </authorList>
    </citation>
    <scope>NUCLEOTIDE SEQUENCE</scope>
    <source>
        <tissue evidence="9">Leaves</tissue>
    </source>
</reference>
<protein>
    <submittedName>
        <fullName evidence="9">Carboxylesterase</fullName>
        <ecNumber evidence="9">3.1.1.1</ecNumber>
    </submittedName>
</protein>
<evidence type="ECO:0000256" key="1">
    <source>
        <dbReference type="ARBA" id="ARBA00004123"/>
    </source>
</evidence>